<dbReference type="SMART" id="SM00380">
    <property type="entry name" value="AP2"/>
    <property type="match status" value="1"/>
</dbReference>
<dbReference type="Gramene" id="TVU46575">
    <property type="protein sequence ID" value="TVU46575"/>
    <property type="gene ID" value="EJB05_06117"/>
</dbReference>
<dbReference type="OrthoDB" id="1226293at2759"/>
<dbReference type="InterPro" id="IPR016177">
    <property type="entry name" value="DNA-bd_dom_sf"/>
</dbReference>
<keyword evidence="2" id="KW-0805">Transcription regulation</keyword>
<proteinExistence type="predicted"/>
<reference evidence="8 9" key="1">
    <citation type="journal article" date="2019" name="Sci. Rep.">
        <title>A high-quality genome of Eragrostis curvula grass provides insights into Poaceae evolution and supports new strategies to enhance forage quality.</title>
        <authorList>
            <person name="Carballo J."/>
            <person name="Santos B.A.C.M."/>
            <person name="Zappacosta D."/>
            <person name="Garbus I."/>
            <person name="Selva J.P."/>
            <person name="Gallo C.A."/>
            <person name="Diaz A."/>
            <person name="Albertini E."/>
            <person name="Caccamo M."/>
            <person name="Echenique V."/>
        </authorList>
    </citation>
    <scope>NUCLEOTIDE SEQUENCE [LARGE SCALE GENOMIC DNA]</scope>
    <source>
        <strain evidence="9">cv. Victoria</strain>
        <tissue evidence="8">Leaf</tissue>
    </source>
</reference>
<dbReference type="InterPro" id="IPR001471">
    <property type="entry name" value="AP2/ERF_dom"/>
</dbReference>
<organism evidence="8 9">
    <name type="scientific">Eragrostis curvula</name>
    <name type="common">weeping love grass</name>
    <dbReference type="NCBI Taxonomy" id="38414"/>
    <lineage>
        <taxon>Eukaryota</taxon>
        <taxon>Viridiplantae</taxon>
        <taxon>Streptophyta</taxon>
        <taxon>Embryophyta</taxon>
        <taxon>Tracheophyta</taxon>
        <taxon>Spermatophyta</taxon>
        <taxon>Magnoliopsida</taxon>
        <taxon>Liliopsida</taxon>
        <taxon>Poales</taxon>
        <taxon>Poaceae</taxon>
        <taxon>PACMAD clade</taxon>
        <taxon>Chloridoideae</taxon>
        <taxon>Eragrostideae</taxon>
        <taxon>Eragrostidinae</taxon>
        <taxon>Eragrostis</taxon>
    </lineage>
</organism>
<dbReference type="AlphaFoldDB" id="A0A5J9WF55"/>
<dbReference type="CDD" id="cd00018">
    <property type="entry name" value="AP2"/>
    <property type="match status" value="1"/>
</dbReference>
<sequence length="363" mass="38070">MEGGIVRFAKKAAAAMAANVVPQEAQGGTPSTLKYKGVTKRPDGKWGSDIRDPASTGWRMWLGTYDTPEEAACAYDAAVRTLRPGSRTNFPEPVGEEEMRLAVVLAHVAGVKRKRANNLRKVARRKMEAAEVAAAVRDAVSRVPPPPAPAPEGDSSGSQVALPPGGDAVSSVPPRAARTKAGGAFDFQSVPARAIVSSSVPSPPTPASAHFPPHFNPTPLNLHSPNAMTPLPAYFLPGFTSSPLYFHFPNTMAPAAAFHLAPAPTAPAAAMPQIQASLDHCLDSMISTTHAQLYWLLHLRSLRASLVFSAIPTAGSSSFQPPLAAAALNVPAFQPFTASDTYTAPQPNVSAYDWPANSSAGSK</sequence>
<dbReference type="PROSITE" id="PS51032">
    <property type="entry name" value="AP2_ERF"/>
    <property type="match status" value="1"/>
</dbReference>
<evidence type="ECO:0000256" key="5">
    <source>
        <dbReference type="ARBA" id="ARBA00023242"/>
    </source>
</evidence>
<dbReference type="Proteomes" id="UP000324897">
    <property type="component" value="Chromosome 5"/>
</dbReference>
<dbReference type="EMBL" id="RWGY01000004">
    <property type="protein sequence ID" value="TVU46575.1"/>
    <property type="molecule type" value="Genomic_DNA"/>
</dbReference>
<gene>
    <name evidence="8" type="ORF">EJB05_06117</name>
</gene>
<comment type="caution">
    <text evidence="8">The sequence shown here is derived from an EMBL/GenBank/DDBJ whole genome shotgun (WGS) entry which is preliminary data.</text>
</comment>
<dbReference type="PANTHER" id="PTHR31677">
    <property type="entry name" value="AP2 DOMAIN CLASS TRANSCRIPTION FACTOR"/>
    <property type="match status" value="1"/>
</dbReference>
<accession>A0A5J9WF55</accession>
<comment type="subcellular location">
    <subcellularLocation>
        <location evidence="1">Nucleus</location>
    </subcellularLocation>
</comment>
<evidence type="ECO:0000313" key="8">
    <source>
        <dbReference type="EMBL" id="TVU46575.1"/>
    </source>
</evidence>
<dbReference type="Gene3D" id="3.30.730.10">
    <property type="entry name" value="AP2/ERF domain"/>
    <property type="match status" value="1"/>
</dbReference>
<feature type="domain" description="AP2/ERF" evidence="7">
    <location>
        <begin position="34"/>
        <end position="91"/>
    </location>
</feature>
<evidence type="ECO:0000313" key="9">
    <source>
        <dbReference type="Proteomes" id="UP000324897"/>
    </source>
</evidence>
<feature type="non-terminal residue" evidence="8">
    <location>
        <position position="1"/>
    </location>
</feature>
<dbReference type="SUPFAM" id="SSF54171">
    <property type="entry name" value="DNA-binding domain"/>
    <property type="match status" value="1"/>
</dbReference>
<dbReference type="PANTHER" id="PTHR31677:SF157">
    <property type="entry name" value="AP2_ERF DOMAIN-CONTAINING PROTEIN"/>
    <property type="match status" value="1"/>
</dbReference>
<keyword evidence="9" id="KW-1185">Reference proteome</keyword>
<feature type="compositionally biased region" description="Basic and acidic residues" evidence="6">
    <location>
        <begin position="40"/>
        <end position="51"/>
    </location>
</feature>
<evidence type="ECO:0000259" key="7">
    <source>
        <dbReference type="PROSITE" id="PS51032"/>
    </source>
</evidence>
<keyword evidence="5" id="KW-0539">Nucleus</keyword>
<evidence type="ECO:0000256" key="6">
    <source>
        <dbReference type="SAM" id="MobiDB-lite"/>
    </source>
</evidence>
<keyword evidence="3" id="KW-0238">DNA-binding</keyword>
<dbReference type="PRINTS" id="PR00367">
    <property type="entry name" value="ETHRSPELEMNT"/>
</dbReference>
<evidence type="ECO:0000256" key="2">
    <source>
        <dbReference type="ARBA" id="ARBA00023015"/>
    </source>
</evidence>
<dbReference type="GO" id="GO:0005634">
    <property type="term" value="C:nucleus"/>
    <property type="evidence" value="ECO:0007669"/>
    <property type="project" value="UniProtKB-SubCell"/>
</dbReference>
<feature type="region of interest" description="Disordered" evidence="6">
    <location>
        <begin position="140"/>
        <end position="174"/>
    </location>
</feature>
<feature type="region of interest" description="Disordered" evidence="6">
    <location>
        <begin position="25"/>
        <end position="51"/>
    </location>
</feature>
<name>A0A5J9WF55_9POAL</name>
<evidence type="ECO:0000256" key="1">
    <source>
        <dbReference type="ARBA" id="ARBA00004123"/>
    </source>
</evidence>
<dbReference type="InterPro" id="IPR036955">
    <property type="entry name" value="AP2/ERF_dom_sf"/>
</dbReference>
<dbReference type="GO" id="GO:0003677">
    <property type="term" value="F:DNA binding"/>
    <property type="evidence" value="ECO:0007669"/>
    <property type="project" value="UniProtKB-KW"/>
</dbReference>
<evidence type="ECO:0000256" key="4">
    <source>
        <dbReference type="ARBA" id="ARBA00023163"/>
    </source>
</evidence>
<keyword evidence="4" id="KW-0804">Transcription</keyword>
<dbReference type="GO" id="GO:0003700">
    <property type="term" value="F:DNA-binding transcription factor activity"/>
    <property type="evidence" value="ECO:0007669"/>
    <property type="project" value="InterPro"/>
</dbReference>
<protein>
    <recommendedName>
        <fullName evidence="7">AP2/ERF domain-containing protein</fullName>
    </recommendedName>
</protein>
<evidence type="ECO:0000256" key="3">
    <source>
        <dbReference type="ARBA" id="ARBA00023125"/>
    </source>
</evidence>